<organism evidence="1 2">
    <name type="scientific">Portunus trituberculatus</name>
    <name type="common">Swimming crab</name>
    <name type="synonym">Neptunus trituberculatus</name>
    <dbReference type="NCBI Taxonomy" id="210409"/>
    <lineage>
        <taxon>Eukaryota</taxon>
        <taxon>Metazoa</taxon>
        <taxon>Ecdysozoa</taxon>
        <taxon>Arthropoda</taxon>
        <taxon>Crustacea</taxon>
        <taxon>Multicrustacea</taxon>
        <taxon>Malacostraca</taxon>
        <taxon>Eumalacostraca</taxon>
        <taxon>Eucarida</taxon>
        <taxon>Decapoda</taxon>
        <taxon>Pleocyemata</taxon>
        <taxon>Brachyura</taxon>
        <taxon>Eubrachyura</taxon>
        <taxon>Portunoidea</taxon>
        <taxon>Portunidae</taxon>
        <taxon>Portuninae</taxon>
        <taxon>Portunus</taxon>
    </lineage>
</organism>
<sequence length="18" mass="1949">MEGREGVGSREYLKVAAP</sequence>
<dbReference type="Proteomes" id="UP000324222">
    <property type="component" value="Unassembled WGS sequence"/>
</dbReference>
<dbReference type="EMBL" id="VSRR010041394">
    <property type="protein sequence ID" value="MPC75555.1"/>
    <property type="molecule type" value="Genomic_DNA"/>
</dbReference>
<comment type="caution">
    <text evidence="1">The sequence shown here is derived from an EMBL/GenBank/DDBJ whole genome shotgun (WGS) entry which is preliminary data.</text>
</comment>
<reference evidence="1 2" key="1">
    <citation type="submission" date="2019-05" db="EMBL/GenBank/DDBJ databases">
        <title>Another draft genome of Portunus trituberculatus and its Hox gene families provides insights of decapod evolution.</title>
        <authorList>
            <person name="Jeong J.-H."/>
            <person name="Song I."/>
            <person name="Kim S."/>
            <person name="Choi T."/>
            <person name="Kim D."/>
            <person name="Ryu S."/>
            <person name="Kim W."/>
        </authorList>
    </citation>
    <scope>NUCLEOTIDE SEQUENCE [LARGE SCALE GENOMIC DNA]</scope>
    <source>
        <tissue evidence="1">Muscle</tissue>
    </source>
</reference>
<dbReference type="AlphaFoldDB" id="A0A5B7I0B0"/>
<protein>
    <submittedName>
        <fullName evidence="1">Uncharacterized protein</fullName>
    </submittedName>
</protein>
<keyword evidence="2" id="KW-1185">Reference proteome</keyword>
<accession>A0A5B7I0B0</accession>
<name>A0A5B7I0B0_PORTR</name>
<evidence type="ECO:0000313" key="1">
    <source>
        <dbReference type="EMBL" id="MPC75555.1"/>
    </source>
</evidence>
<evidence type="ECO:0000313" key="2">
    <source>
        <dbReference type="Proteomes" id="UP000324222"/>
    </source>
</evidence>
<proteinExistence type="predicted"/>
<gene>
    <name evidence="1" type="ORF">E2C01_069945</name>
</gene>